<keyword evidence="15" id="KW-1185">Reference proteome</keyword>
<dbReference type="OMA" id="KHCCLAD"/>
<sequence length="171" mass="18912">MASEVAAALVPDGVLSVRVIWGVNLVQRDADGSDPYVVLHLDSQKLKTSVVRNTINPVWNEDLTLAVKDPSTPIKLEVYDKDRMSKDDAMGTAEVELEPLLQMARMDLEDIKSGTVVRTVRPHSKSCLADESQIVWEEGQVLQEVLVRLKDVDTGIVQLQLRWVKIPAAAA</sequence>
<dbReference type="Pfam" id="PF00168">
    <property type="entry name" value="C2"/>
    <property type="match status" value="1"/>
</dbReference>
<dbReference type="HOGENOM" id="CLU_106037_0_0_1"/>
<reference evidence="13 14" key="1">
    <citation type="journal article" date="2010" name="Nature">
        <title>Genome sequencing and analysis of the model grass Brachypodium distachyon.</title>
        <authorList>
            <consortium name="International Brachypodium Initiative"/>
        </authorList>
    </citation>
    <scope>NUCLEOTIDE SEQUENCE [LARGE SCALE GENOMIC DNA]</scope>
    <source>
        <strain evidence="13">Bd21</strain>
        <strain evidence="14">cv. Bd21</strain>
    </source>
</reference>
<feature type="domain" description="C2" evidence="12">
    <location>
        <begin position="1"/>
        <end position="110"/>
    </location>
</feature>
<evidence type="ECO:0000256" key="9">
    <source>
        <dbReference type="ARBA" id="ARBA00023136"/>
    </source>
</evidence>
<evidence type="ECO:0000256" key="8">
    <source>
        <dbReference type="ARBA" id="ARBA00023121"/>
    </source>
</evidence>
<keyword evidence="7" id="KW-0106">Calcium</keyword>
<evidence type="ECO:0000313" key="15">
    <source>
        <dbReference type="Proteomes" id="UP000008810"/>
    </source>
</evidence>
<dbReference type="GO" id="GO:0005096">
    <property type="term" value="F:GTPase activator activity"/>
    <property type="evidence" value="ECO:0007669"/>
    <property type="project" value="UniProtKB-KW"/>
</dbReference>
<protein>
    <recommendedName>
        <fullName evidence="12">C2 domain-containing protein</fullName>
    </recommendedName>
</protein>
<dbReference type="AlphaFoldDB" id="I1H4C8"/>
<dbReference type="PROSITE" id="PS50004">
    <property type="entry name" value="C2"/>
    <property type="match status" value="1"/>
</dbReference>
<dbReference type="Proteomes" id="UP000008810">
    <property type="component" value="Chromosome 1"/>
</dbReference>
<dbReference type="Gene3D" id="2.60.40.150">
    <property type="entry name" value="C2 domain"/>
    <property type="match status" value="1"/>
</dbReference>
<dbReference type="PANTHER" id="PTHR45933">
    <property type="entry name" value="PROTEIN C2-DOMAIN ABA-RELATED 4"/>
    <property type="match status" value="1"/>
</dbReference>
<organism evidence="13">
    <name type="scientific">Brachypodium distachyon</name>
    <name type="common">Purple false brome</name>
    <name type="synonym">Trachynia distachya</name>
    <dbReference type="NCBI Taxonomy" id="15368"/>
    <lineage>
        <taxon>Eukaryota</taxon>
        <taxon>Viridiplantae</taxon>
        <taxon>Streptophyta</taxon>
        <taxon>Embryophyta</taxon>
        <taxon>Tracheophyta</taxon>
        <taxon>Spermatophyta</taxon>
        <taxon>Magnoliopsida</taxon>
        <taxon>Liliopsida</taxon>
        <taxon>Poales</taxon>
        <taxon>Poaceae</taxon>
        <taxon>BOP clade</taxon>
        <taxon>Pooideae</taxon>
        <taxon>Stipodae</taxon>
        <taxon>Brachypodieae</taxon>
        <taxon>Brachypodium</taxon>
    </lineage>
</organism>
<dbReference type="eggNOG" id="KOG1030">
    <property type="taxonomic scope" value="Eukaryota"/>
</dbReference>
<evidence type="ECO:0000256" key="5">
    <source>
        <dbReference type="ARBA" id="ARBA00022682"/>
    </source>
</evidence>
<dbReference type="EMBL" id="CM000880">
    <property type="protein sequence ID" value="KQK21188.1"/>
    <property type="molecule type" value="Genomic_DNA"/>
</dbReference>
<evidence type="ECO:0000259" key="12">
    <source>
        <dbReference type="PROSITE" id="PS50004"/>
    </source>
</evidence>
<dbReference type="GO" id="GO:0008289">
    <property type="term" value="F:lipid binding"/>
    <property type="evidence" value="ECO:0007669"/>
    <property type="project" value="UniProtKB-KW"/>
</dbReference>
<name>I1H4C8_BRADI</name>
<keyword evidence="4" id="KW-1003">Cell membrane</keyword>
<evidence type="ECO:0000256" key="6">
    <source>
        <dbReference type="ARBA" id="ARBA00022723"/>
    </source>
</evidence>
<dbReference type="GO" id="GO:0009738">
    <property type="term" value="P:abscisic acid-activated signaling pathway"/>
    <property type="evidence" value="ECO:0007669"/>
    <property type="project" value="UniProtKB-KW"/>
</dbReference>
<keyword evidence="5" id="KW-0938">Abscisic acid signaling pathway</keyword>
<evidence type="ECO:0000256" key="7">
    <source>
        <dbReference type="ARBA" id="ARBA00022837"/>
    </source>
</evidence>
<dbReference type="Gramene" id="KQK21188">
    <property type="protein sequence ID" value="KQK21188"/>
    <property type="gene ID" value="BRADI_1g59232v3"/>
</dbReference>
<evidence type="ECO:0000256" key="3">
    <source>
        <dbReference type="ARBA" id="ARBA00022468"/>
    </source>
</evidence>
<dbReference type="GO" id="GO:0046872">
    <property type="term" value="F:metal ion binding"/>
    <property type="evidence" value="ECO:0007669"/>
    <property type="project" value="UniProtKB-KW"/>
</dbReference>
<dbReference type="PANTHER" id="PTHR45933:SF3">
    <property type="entry name" value="OS07G0108500 PROTEIN"/>
    <property type="match status" value="1"/>
</dbReference>
<dbReference type="SMART" id="SM00239">
    <property type="entry name" value="C2"/>
    <property type="match status" value="1"/>
</dbReference>
<dbReference type="InterPro" id="IPR035892">
    <property type="entry name" value="C2_domain_sf"/>
</dbReference>
<dbReference type="ExpressionAtlas" id="I1H4C8">
    <property type="expression patterns" value="baseline"/>
</dbReference>
<dbReference type="GO" id="GO:0005886">
    <property type="term" value="C:plasma membrane"/>
    <property type="evidence" value="ECO:0007669"/>
    <property type="project" value="UniProtKB-SubCell"/>
</dbReference>
<dbReference type="SUPFAM" id="SSF49562">
    <property type="entry name" value="C2 domain (Calcium/lipid-binding domain, CaLB)"/>
    <property type="match status" value="1"/>
</dbReference>
<dbReference type="EnsemblPlants" id="KQK21188">
    <property type="protein sequence ID" value="KQK21188"/>
    <property type="gene ID" value="BRADI_1g59232v3"/>
</dbReference>
<proteinExistence type="inferred from homology"/>
<comment type="subcellular location">
    <subcellularLocation>
        <location evidence="2">Cell membrane</location>
    </subcellularLocation>
    <subcellularLocation>
        <location evidence="1">Nucleus</location>
    </subcellularLocation>
</comment>
<keyword evidence="3" id="KW-0343">GTPase activation</keyword>
<reference evidence="14" key="3">
    <citation type="submission" date="2018-08" db="UniProtKB">
        <authorList>
            <consortium name="EnsemblPlants"/>
        </authorList>
    </citation>
    <scope>IDENTIFICATION</scope>
    <source>
        <strain evidence="14">cv. Bd21</strain>
    </source>
</reference>
<dbReference type="CDD" id="cd04038">
    <property type="entry name" value="C2_ArfGAP"/>
    <property type="match status" value="1"/>
</dbReference>
<dbReference type="PRINTS" id="PR00360">
    <property type="entry name" value="C2DOMAIN"/>
</dbReference>
<evidence type="ECO:0000256" key="1">
    <source>
        <dbReference type="ARBA" id="ARBA00004123"/>
    </source>
</evidence>
<comment type="similarity">
    <text evidence="11">Belongs to the plant CAR protein family.</text>
</comment>
<evidence type="ECO:0000256" key="2">
    <source>
        <dbReference type="ARBA" id="ARBA00004236"/>
    </source>
</evidence>
<gene>
    <name evidence="14" type="primary">LOC100844916</name>
    <name evidence="13" type="ORF">BRADI_1g59232v3</name>
</gene>
<dbReference type="KEGG" id="bdi:100844916"/>
<dbReference type="GeneID" id="100844916"/>
<keyword evidence="9" id="KW-0472">Membrane</keyword>
<keyword evidence="6" id="KW-0479">Metal-binding</keyword>
<dbReference type="GO" id="GO:0005634">
    <property type="term" value="C:nucleus"/>
    <property type="evidence" value="ECO:0007669"/>
    <property type="project" value="UniProtKB-SubCell"/>
</dbReference>
<dbReference type="InterPro" id="IPR044562">
    <property type="entry name" value="CAR1-11"/>
</dbReference>
<keyword evidence="8" id="KW-0446">Lipid-binding</keyword>
<accession>I1H4C8</accession>
<evidence type="ECO:0000313" key="14">
    <source>
        <dbReference type="EnsemblPlants" id="KQK21188"/>
    </source>
</evidence>
<evidence type="ECO:0000256" key="11">
    <source>
        <dbReference type="ARBA" id="ARBA00024037"/>
    </source>
</evidence>
<evidence type="ECO:0000256" key="4">
    <source>
        <dbReference type="ARBA" id="ARBA00022475"/>
    </source>
</evidence>
<dbReference type="OrthoDB" id="73919at2759"/>
<evidence type="ECO:0000256" key="10">
    <source>
        <dbReference type="ARBA" id="ARBA00023242"/>
    </source>
</evidence>
<reference evidence="13" key="2">
    <citation type="submission" date="2017-06" db="EMBL/GenBank/DDBJ databases">
        <title>WGS assembly of Brachypodium distachyon.</title>
        <authorList>
            <consortium name="The International Brachypodium Initiative"/>
            <person name="Lucas S."/>
            <person name="Harmon-Smith M."/>
            <person name="Lail K."/>
            <person name="Tice H."/>
            <person name="Grimwood J."/>
            <person name="Bruce D."/>
            <person name="Barry K."/>
            <person name="Shu S."/>
            <person name="Lindquist E."/>
            <person name="Wang M."/>
            <person name="Pitluck S."/>
            <person name="Vogel J.P."/>
            <person name="Garvin D.F."/>
            <person name="Mockler T.C."/>
            <person name="Schmutz J."/>
            <person name="Rokhsar D."/>
            <person name="Bevan M.W."/>
        </authorList>
    </citation>
    <scope>NUCLEOTIDE SEQUENCE</scope>
    <source>
        <strain evidence="13">Bd21</strain>
    </source>
</reference>
<evidence type="ECO:0000313" key="13">
    <source>
        <dbReference type="EMBL" id="KQK21188.1"/>
    </source>
</evidence>
<dbReference type="RefSeq" id="XP_003557682.1">
    <property type="nucleotide sequence ID" value="XM_003557634.4"/>
</dbReference>
<dbReference type="InterPro" id="IPR000008">
    <property type="entry name" value="C2_dom"/>
</dbReference>
<keyword evidence="10" id="KW-0539">Nucleus</keyword>